<feature type="domain" description="Cupin type-1" evidence="4">
    <location>
        <begin position="10"/>
        <end position="140"/>
    </location>
</feature>
<gene>
    <name evidence="6" type="primary">LOC109130823</name>
</gene>
<accession>A0ABM1RBP5</accession>
<dbReference type="SMART" id="SM00835">
    <property type="entry name" value="Cupin_1"/>
    <property type="match status" value="1"/>
</dbReference>
<evidence type="ECO:0000256" key="2">
    <source>
        <dbReference type="ARBA" id="ARBA00022729"/>
    </source>
</evidence>
<dbReference type="InterPro" id="IPR011051">
    <property type="entry name" value="RmlC_Cupin_sf"/>
</dbReference>
<comment type="function">
    <text evidence="1">Seed storage protein.</text>
</comment>
<dbReference type="RefSeq" id="XP_019096433.1">
    <property type="nucleotide sequence ID" value="XM_019240888.1"/>
</dbReference>
<evidence type="ECO:0000313" key="6">
    <source>
        <dbReference type="RefSeq" id="XP_019096433.1"/>
    </source>
</evidence>
<organism evidence="5 6">
    <name type="scientific">Camelina sativa</name>
    <name type="common">False flax</name>
    <name type="synonym">Myagrum sativum</name>
    <dbReference type="NCBI Taxonomy" id="90675"/>
    <lineage>
        <taxon>Eukaryota</taxon>
        <taxon>Viridiplantae</taxon>
        <taxon>Streptophyta</taxon>
        <taxon>Embryophyta</taxon>
        <taxon>Tracheophyta</taxon>
        <taxon>Spermatophyta</taxon>
        <taxon>Magnoliopsida</taxon>
        <taxon>eudicotyledons</taxon>
        <taxon>Gunneridae</taxon>
        <taxon>Pentapetalae</taxon>
        <taxon>rosids</taxon>
        <taxon>malvids</taxon>
        <taxon>Brassicales</taxon>
        <taxon>Brassicaceae</taxon>
        <taxon>Camelineae</taxon>
        <taxon>Camelina</taxon>
    </lineage>
</organism>
<dbReference type="Pfam" id="PF00190">
    <property type="entry name" value="Cupin_1"/>
    <property type="match status" value="1"/>
</dbReference>
<reference evidence="5" key="1">
    <citation type="journal article" date="2014" name="Nat. Commun.">
        <title>The emerging biofuel crop Camelina sativa retains a highly undifferentiated hexaploid genome structure.</title>
        <authorList>
            <person name="Kagale S."/>
            <person name="Koh C."/>
            <person name="Nixon J."/>
            <person name="Bollina V."/>
            <person name="Clarke W.E."/>
            <person name="Tuteja R."/>
            <person name="Spillane C."/>
            <person name="Robinson S.J."/>
            <person name="Links M.G."/>
            <person name="Clarke C."/>
            <person name="Higgins E.E."/>
            <person name="Huebert T."/>
            <person name="Sharpe A.G."/>
            <person name="Parkin I.A."/>
        </authorList>
    </citation>
    <scope>NUCLEOTIDE SEQUENCE [LARGE SCALE GENOMIC DNA]</scope>
    <source>
        <strain evidence="5">cv. DH55</strain>
    </source>
</reference>
<proteinExistence type="inferred from homology"/>
<keyword evidence="5" id="KW-1185">Reference proteome</keyword>
<dbReference type="Proteomes" id="UP000694864">
    <property type="component" value="Chromosome 19"/>
</dbReference>
<evidence type="ECO:0000259" key="4">
    <source>
        <dbReference type="SMART" id="SM00835"/>
    </source>
</evidence>
<dbReference type="SUPFAM" id="SSF51182">
    <property type="entry name" value="RmlC-like cupins"/>
    <property type="match status" value="1"/>
</dbReference>
<evidence type="ECO:0000256" key="1">
    <source>
        <dbReference type="ARBA" id="ARBA00003839"/>
    </source>
</evidence>
<dbReference type="Gene3D" id="2.60.120.10">
    <property type="entry name" value="Jelly Rolls"/>
    <property type="match status" value="1"/>
</dbReference>
<dbReference type="GeneID" id="109130823"/>
<dbReference type="InterPro" id="IPR014710">
    <property type="entry name" value="RmlC-like_jellyroll"/>
</dbReference>
<reference evidence="6" key="2">
    <citation type="submission" date="2025-08" db="UniProtKB">
        <authorList>
            <consortium name="RefSeq"/>
        </authorList>
    </citation>
    <scope>IDENTIFICATION</scope>
    <source>
        <tissue evidence="6">Leaf</tissue>
    </source>
</reference>
<comment type="similarity">
    <text evidence="3">Belongs to the 7S seed storage protein family.</text>
</comment>
<dbReference type="InterPro" id="IPR006045">
    <property type="entry name" value="Cupin_1"/>
</dbReference>
<evidence type="ECO:0000256" key="3">
    <source>
        <dbReference type="ARBA" id="ARBA00023597"/>
    </source>
</evidence>
<protein>
    <submittedName>
        <fullName evidence="6">Vicilin-like seed storage protein At3g22640</fullName>
    </submittedName>
</protein>
<dbReference type="PANTHER" id="PTHR31189:SF41">
    <property type="entry name" value="VICILIN C72"/>
    <property type="match status" value="1"/>
</dbReference>
<keyword evidence="2" id="KW-0732">Signal</keyword>
<evidence type="ECO:0000313" key="5">
    <source>
        <dbReference type="Proteomes" id="UP000694864"/>
    </source>
</evidence>
<dbReference type="CDD" id="cd02244">
    <property type="entry name" value="cupin_7S_vicilin-like_N"/>
    <property type="match status" value="1"/>
</dbReference>
<sequence length="172" mass="19258">MLPKFTKRALNLFRGIENYRFSLYEMEPNIFLVPLHLDADSMVIILQGQGVAEFVTAKTKELFHITKGDVVRLPSGITHFAINTNQTVPLRFAKITIPVNNPGQFQNYFSAPSQFQQSYFTGFSKEVLSTSFSTVDRICNVKAGECEVLKTANKLSVSRWIGESVTGGESEL</sequence>
<dbReference type="PANTHER" id="PTHR31189">
    <property type="entry name" value="OS03G0336100 PROTEIN-RELATED"/>
    <property type="match status" value="1"/>
</dbReference>
<name>A0ABM1RBP5_CAMSA</name>
<dbReference type="InterPro" id="IPR050253">
    <property type="entry name" value="Seed_Storage-Functional"/>
</dbReference>